<evidence type="ECO:0000256" key="1">
    <source>
        <dbReference type="SAM" id="MobiDB-lite"/>
    </source>
</evidence>
<dbReference type="RefSeq" id="WP_191718472.1">
    <property type="nucleotide sequence ID" value="NZ_JACSQP010000003.1"/>
</dbReference>
<feature type="region of interest" description="Disordered" evidence="1">
    <location>
        <begin position="1"/>
        <end position="20"/>
    </location>
</feature>
<evidence type="ECO:0000313" key="3">
    <source>
        <dbReference type="Proteomes" id="UP000648352"/>
    </source>
</evidence>
<dbReference type="Pfam" id="PF06224">
    <property type="entry name" value="AlkZ-like"/>
    <property type="match status" value="1"/>
</dbReference>
<name>A0ABR8S2K0_9MICO</name>
<dbReference type="PANTHER" id="PTHR38479:SF2">
    <property type="entry name" value="WINGED HELIX DNA-BINDING DOMAIN-CONTAINING PROTEIN"/>
    <property type="match status" value="1"/>
</dbReference>
<dbReference type="EMBL" id="JACSQP010000003">
    <property type="protein sequence ID" value="MBD7957299.1"/>
    <property type="molecule type" value="Genomic_DNA"/>
</dbReference>
<gene>
    <name evidence="2" type="ORF">H9651_06585</name>
</gene>
<keyword evidence="3" id="KW-1185">Reference proteome</keyword>
<organism evidence="2 3">
    <name type="scientific">Microbacterium pullorum</name>
    <dbReference type="NCBI Taxonomy" id="2762236"/>
    <lineage>
        <taxon>Bacteria</taxon>
        <taxon>Bacillati</taxon>
        <taxon>Actinomycetota</taxon>
        <taxon>Actinomycetes</taxon>
        <taxon>Micrococcales</taxon>
        <taxon>Microbacteriaceae</taxon>
        <taxon>Microbacterium</taxon>
    </lineage>
</organism>
<dbReference type="PANTHER" id="PTHR38479">
    <property type="entry name" value="LMO0824 PROTEIN"/>
    <property type="match status" value="1"/>
</dbReference>
<dbReference type="InterPro" id="IPR009351">
    <property type="entry name" value="AlkZ-like"/>
</dbReference>
<feature type="compositionally biased region" description="Basic residues" evidence="1">
    <location>
        <begin position="1"/>
        <end position="15"/>
    </location>
</feature>
<accession>A0ABR8S2K0</accession>
<reference evidence="2 3" key="1">
    <citation type="submission" date="2020-08" db="EMBL/GenBank/DDBJ databases">
        <title>A Genomic Blueprint of the Chicken Gut Microbiome.</title>
        <authorList>
            <person name="Gilroy R."/>
            <person name="Ravi A."/>
            <person name="Getino M."/>
            <person name="Pursley I."/>
            <person name="Horton D.L."/>
            <person name="Alikhan N.-F."/>
            <person name="Baker D."/>
            <person name="Gharbi K."/>
            <person name="Hall N."/>
            <person name="Watson M."/>
            <person name="Adriaenssens E.M."/>
            <person name="Foster-Nyarko E."/>
            <person name="Jarju S."/>
            <person name="Secka A."/>
            <person name="Antonio M."/>
            <person name="Oren A."/>
            <person name="Chaudhuri R."/>
            <person name="La Ragione R.M."/>
            <person name="Hildebrand F."/>
            <person name="Pallen M.J."/>
        </authorList>
    </citation>
    <scope>NUCLEOTIDE SEQUENCE [LARGE SCALE GENOMIC DNA]</scope>
    <source>
        <strain evidence="2 3">Sa4CUA7</strain>
    </source>
</reference>
<comment type="caution">
    <text evidence="2">The sequence shown here is derived from an EMBL/GenBank/DDBJ whole genome shotgun (WGS) entry which is preliminary data.</text>
</comment>
<evidence type="ECO:0000313" key="2">
    <source>
        <dbReference type="EMBL" id="MBD7957299.1"/>
    </source>
</evidence>
<proteinExistence type="predicted"/>
<sequence length="362" mass="38890">MDAAARRHARLRSHRLSTPAPTVAEAASHMLAVQAQEFWGGRWALAARTRGAPRMSEVDAAFDRGEIVRAWTMRGTIHIVPARDLAWLLALTGERQRRQAAGVHRTEGIDEAEAGRAERAVRAALRGGGGLTRAELFAVLEAAGVVTAGQRGYHLLVLLSTRLVICQGPVLARSDGPTREQRFVLVEEWAPDQVTPADPLAAFFTRFVAGHGPAGVRDFAWWSGLPLGTARAAAEAAADEVEVVDDDGAQTLFLTRAAAPRRSRAAHRVLALSPFEELYLPYAARAQVCPEPFLPVVGPAKNGMVRPIVVADGEVCGVWSHSRAAGRHTREPVAELFGAPAPVPDVTDVEAALARFSRFLTG</sequence>
<dbReference type="Proteomes" id="UP000648352">
    <property type="component" value="Unassembled WGS sequence"/>
</dbReference>
<protein>
    <submittedName>
        <fullName evidence="2">AlkZ family DNA glycosylase</fullName>
    </submittedName>
</protein>